<dbReference type="SUPFAM" id="SSF54001">
    <property type="entry name" value="Cysteine proteinases"/>
    <property type="match status" value="1"/>
</dbReference>
<keyword evidence="3" id="KW-1185">Reference proteome</keyword>
<dbReference type="InterPro" id="IPR038765">
    <property type="entry name" value="Papain-like_cys_pep_sf"/>
</dbReference>
<name>A0A078A236_STYLE</name>
<protein>
    <submittedName>
        <fullName evidence="2">Uncharacterized protein</fullName>
    </submittedName>
</protein>
<feature type="signal peptide" evidence="1">
    <location>
        <begin position="1"/>
        <end position="24"/>
    </location>
</feature>
<sequence>MRKGLNLLLLLSAFLLDQTSFGKAEHVFEIAKQQVKKNFQGSLEFINHFEDGIRKEIFLNKKITNQDFNQQADILKASQDLIAANNERINGGKRIFTCKDKERAYGGPQDVLHFFPVEVGQLDSRNQTRTSIKGNCFRDITFQYVHYMVGDQIKQVKIIIEAKNPKGLFCKDWFLIAHQEFYHFETIFMKGKHEFVFNNLNKDARQSIDVNKIRIYQFCDDYQDTFMSIFHTLELFIGALTMHKDWPKPFNMVIPDYMINANLDFLKHSMEYDMPPRGYDQIEVKEEDVKPGDVFGIMRLDGLDPIIMYGAGGTIGHCAIAVSFNDEIYMIEVQDAWYWPKATVQKNKLQDWIRYAKDAQYHVSHFRLNKLARSMFNNTKAQEFFNQTEGIAYGFHNFLFAWLDTPNDNNPPVLPPGMLANTFSLVETISPEVVDIFMNQALNKRLGTKGLTLSQISVEAAKRNLTLDDVIAMPELDGWEYEGLEPKDGRSYVCSTYVTAVMKAAGVFGDMIFNPGEQTPRDMYQLTIFETTSTWRSKKCQETEPNTPWCQILGAYKMSFPGFSTVKPYPHMNERCPSIAPKYERTEGC</sequence>
<gene>
    <name evidence="2" type="primary">Contig6113.g6535</name>
    <name evidence="2" type="ORF">STYLEM_5296</name>
</gene>
<dbReference type="EMBL" id="CCKQ01005142">
    <property type="protein sequence ID" value="CDW76296.1"/>
    <property type="molecule type" value="Genomic_DNA"/>
</dbReference>
<evidence type="ECO:0000256" key="1">
    <source>
        <dbReference type="SAM" id="SignalP"/>
    </source>
</evidence>
<dbReference type="PANTHER" id="PTHR31354:SF2">
    <property type="entry name" value="OS01G0793500 PROTEIN"/>
    <property type="match status" value="1"/>
</dbReference>
<accession>A0A078A236</accession>
<dbReference type="OMA" id="WIDTVTE"/>
<dbReference type="Gene3D" id="3.90.1720.10">
    <property type="entry name" value="endopeptidase domain like (from Nostoc punctiforme)"/>
    <property type="match status" value="1"/>
</dbReference>
<reference evidence="2 3" key="1">
    <citation type="submission" date="2014-06" db="EMBL/GenBank/DDBJ databases">
        <authorList>
            <person name="Swart Estienne"/>
        </authorList>
    </citation>
    <scope>NUCLEOTIDE SEQUENCE [LARGE SCALE GENOMIC DNA]</scope>
    <source>
        <strain evidence="2 3">130c</strain>
    </source>
</reference>
<evidence type="ECO:0000313" key="2">
    <source>
        <dbReference type="EMBL" id="CDW76296.1"/>
    </source>
</evidence>
<dbReference type="AlphaFoldDB" id="A0A078A236"/>
<dbReference type="InParanoid" id="A0A078A236"/>
<dbReference type="PANTHER" id="PTHR31354">
    <property type="entry name" value="OS01G0793500 PROTEIN"/>
    <property type="match status" value="1"/>
</dbReference>
<dbReference type="Proteomes" id="UP000039865">
    <property type="component" value="Unassembled WGS sequence"/>
</dbReference>
<evidence type="ECO:0000313" key="3">
    <source>
        <dbReference type="Proteomes" id="UP000039865"/>
    </source>
</evidence>
<dbReference type="OrthoDB" id="1847654at2759"/>
<organism evidence="2 3">
    <name type="scientific">Stylonychia lemnae</name>
    <name type="common">Ciliate</name>
    <dbReference type="NCBI Taxonomy" id="5949"/>
    <lineage>
        <taxon>Eukaryota</taxon>
        <taxon>Sar</taxon>
        <taxon>Alveolata</taxon>
        <taxon>Ciliophora</taxon>
        <taxon>Intramacronucleata</taxon>
        <taxon>Spirotrichea</taxon>
        <taxon>Stichotrichia</taxon>
        <taxon>Sporadotrichida</taxon>
        <taxon>Oxytrichidae</taxon>
        <taxon>Stylonychinae</taxon>
        <taxon>Stylonychia</taxon>
    </lineage>
</organism>
<proteinExistence type="predicted"/>
<feature type="chain" id="PRO_5001729192" evidence="1">
    <location>
        <begin position="25"/>
        <end position="589"/>
    </location>
</feature>
<keyword evidence="1" id="KW-0732">Signal</keyword>